<organism evidence="3 4">
    <name type="scientific">Candidatus Nitrospira kreftii</name>
    <dbReference type="NCBI Taxonomy" id="2652173"/>
    <lineage>
        <taxon>Bacteria</taxon>
        <taxon>Pseudomonadati</taxon>
        <taxon>Nitrospirota</taxon>
        <taxon>Nitrospiria</taxon>
        <taxon>Nitrospirales</taxon>
        <taxon>Nitrospiraceae</taxon>
        <taxon>Nitrospira</taxon>
    </lineage>
</organism>
<proteinExistence type="inferred from homology"/>
<name>A0A7S8FBA0_9BACT</name>
<feature type="domain" description="Transglycosylase SLT" evidence="2">
    <location>
        <begin position="86"/>
        <end position="187"/>
    </location>
</feature>
<dbReference type="Proteomes" id="UP000593737">
    <property type="component" value="Chromosome"/>
</dbReference>
<dbReference type="PANTHER" id="PTHR37423">
    <property type="entry name" value="SOLUBLE LYTIC MUREIN TRANSGLYCOSYLASE-RELATED"/>
    <property type="match status" value="1"/>
</dbReference>
<comment type="similarity">
    <text evidence="1">Belongs to the transglycosylase Slt family.</text>
</comment>
<dbReference type="InterPro" id="IPR000189">
    <property type="entry name" value="Transglyc_AS"/>
</dbReference>
<dbReference type="GO" id="GO:0000270">
    <property type="term" value="P:peptidoglycan metabolic process"/>
    <property type="evidence" value="ECO:0007669"/>
    <property type="project" value="InterPro"/>
</dbReference>
<dbReference type="InterPro" id="IPR008258">
    <property type="entry name" value="Transglycosylase_SLT_dom_1"/>
</dbReference>
<evidence type="ECO:0000256" key="1">
    <source>
        <dbReference type="ARBA" id="ARBA00007734"/>
    </source>
</evidence>
<dbReference type="InterPro" id="IPR023346">
    <property type="entry name" value="Lysozyme-like_dom_sf"/>
</dbReference>
<dbReference type="Gene3D" id="1.10.530.10">
    <property type="match status" value="1"/>
</dbReference>
<dbReference type="CDD" id="cd00254">
    <property type="entry name" value="LT-like"/>
    <property type="match status" value="1"/>
</dbReference>
<dbReference type="GO" id="GO:0016020">
    <property type="term" value="C:membrane"/>
    <property type="evidence" value="ECO:0007669"/>
    <property type="project" value="InterPro"/>
</dbReference>
<reference evidence="3 4" key="1">
    <citation type="journal article" date="2020" name="ISME J.">
        <title>Enrichment and physiological characterization of a novel comammox Nitrospira indicates ammonium inhibition of complete nitrification.</title>
        <authorList>
            <person name="Sakoula D."/>
            <person name="Koch H."/>
            <person name="Frank J."/>
            <person name="Jetten M.S.M."/>
            <person name="van Kessel M.A.H.J."/>
            <person name="Lucker S."/>
        </authorList>
    </citation>
    <scope>NUCLEOTIDE SEQUENCE [LARGE SCALE GENOMIC DNA]</scope>
    <source>
        <strain evidence="3">Comreactor17</strain>
    </source>
</reference>
<evidence type="ECO:0000313" key="4">
    <source>
        <dbReference type="Proteomes" id="UP000593737"/>
    </source>
</evidence>
<gene>
    <name evidence="3" type="ORF">Nkreftii_000440</name>
</gene>
<protein>
    <submittedName>
        <fullName evidence="3">Lytic transglycosylase</fullName>
    </submittedName>
</protein>
<dbReference type="SUPFAM" id="SSF53955">
    <property type="entry name" value="Lysozyme-like"/>
    <property type="match status" value="1"/>
</dbReference>
<dbReference type="PROSITE" id="PS00922">
    <property type="entry name" value="TRANSGLYCOSYLASE"/>
    <property type="match status" value="1"/>
</dbReference>
<dbReference type="PANTHER" id="PTHR37423:SF2">
    <property type="entry name" value="MEMBRANE-BOUND LYTIC MUREIN TRANSGLYCOSYLASE C"/>
    <property type="match status" value="1"/>
</dbReference>
<dbReference type="AlphaFoldDB" id="A0A7S8FBA0"/>
<dbReference type="Pfam" id="PF01464">
    <property type="entry name" value="SLT"/>
    <property type="match status" value="1"/>
</dbReference>
<accession>A0A7S8FBA0</accession>
<evidence type="ECO:0000313" key="3">
    <source>
        <dbReference type="EMBL" id="QPD02666.1"/>
    </source>
</evidence>
<dbReference type="EMBL" id="CP047423">
    <property type="protein sequence ID" value="QPD02666.1"/>
    <property type="molecule type" value="Genomic_DNA"/>
</dbReference>
<sequence>MLKDRSALASSHRWTALVASIILGSSLTTTAPGLHAEIYQYIDSKGTISLTNVPSDVRYRRVDLHPNRLHPIISEEELEPMISRFSREHQLHPALIRAVIKAESDFDPRAVSRAGAIGLMQLMPQTAVRLDVRDLYNPEDNIGGGTKYLRQLLDRFRGNLPLALAAYNAGEHVVDRYRTLPPIKETRQYVRKVLRYYRTFLANDLASTGHIIPSLESAPRQPSSVSSISSDR</sequence>
<evidence type="ECO:0000259" key="2">
    <source>
        <dbReference type="Pfam" id="PF01464"/>
    </source>
</evidence>
<dbReference type="KEGG" id="nkf:Nkreftii_000440"/>
<dbReference type="GO" id="GO:0008933">
    <property type="term" value="F:peptidoglycan lytic transglycosylase activity"/>
    <property type="evidence" value="ECO:0007669"/>
    <property type="project" value="InterPro"/>
</dbReference>